<dbReference type="FunFam" id="3.40.630.10:FF:000040">
    <property type="entry name" value="zinc carboxypeptidase"/>
    <property type="match status" value="2"/>
</dbReference>
<dbReference type="SUPFAM" id="SSF53187">
    <property type="entry name" value="Zn-dependent exopeptidases"/>
    <property type="match status" value="2"/>
</dbReference>
<evidence type="ECO:0000256" key="14">
    <source>
        <dbReference type="PROSITE-ProRule" id="PRU01379"/>
    </source>
</evidence>
<dbReference type="PANTHER" id="PTHR11705:SF91">
    <property type="entry name" value="FI01817P-RELATED"/>
    <property type="match status" value="1"/>
</dbReference>
<dbReference type="GO" id="GO:0008270">
    <property type="term" value="F:zinc ion binding"/>
    <property type="evidence" value="ECO:0007669"/>
    <property type="project" value="InterPro"/>
</dbReference>
<name>A0A8S1D9T7_9INSE</name>
<evidence type="ECO:0000256" key="11">
    <source>
        <dbReference type="ARBA" id="ARBA00023049"/>
    </source>
</evidence>
<evidence type="ECO:0000256" key="8">
    <source>
        <dbReference type="ARBA" id="ARBA00022729"/>
    </source>
</evidence>
<comment type="function">
    <text evidence="13">Involved in the digestion of the blood meal.</text>
</comment>
<dbReference type="Pfam" id="PF00246">
    <property type="entry name" value="Peptidase_M14"/>
    <property type="match status" value="2"/>
</dbReference>
<evidence type="ECO:0000256" key="3">
    <source>
        <dbReference type="ARBA" id="ARBA00005988"/>
    </source>
</evidence>
<dbReference type="PROSITE" id="PS52035">
    <property type="entry name" value="PEPTIDASE_M14"/>
    <property type="match status" value="2"/>
</dbReference>
<gene>
    <name evidence="16" type="ORF">CLODIP_2_CD11879</name>
</gene>
<evidence type="ECO:0000256" key="6">
    <source>
        <dbReference type="ARBA" id="ARBA00022670"/>
    </source>
</evidence>
<dbReference type="Gene3D" id="3.40.630.10">
    <property type="entry name" value="Zn peptidases"/>
    <property type="match status" value="2"/>
</dbReference>
<dbReference type="AlphaFoldDB" id="A0A8S1D9T7"/>
<dbReference type="PANTHER" id="PTHR11705">
    <property type="entry name" value="PROTEASE FAMILY M14 CARBOXYPEPTIDASE A,B"/>
    <property type="match status" value="1"/>
</dbReference>
<keyword evidence="17" id="KW-1185">Reference proteome</keyword>
<keyword evidence="5" id="KW-0121">Carboxypeptidase</keyword>
<dbReference type="EMBL" id="CADEPI010000209">
    <property type="protein sequence ID" value="CAB3380482.1"/>
    <property type="molecule type" value="Genomic_DNA"/>
</dbReference>
<keyword evidence="4" id="KW-0964">Secreted</keyword>
<dbReference type="GO" id="GO:0005615">
    <property type="term" value="C:extracellular space"/>
    <property type="evidence" value="ECO:0007669"/>
    <property type="project" value="TreeGrafter"/>
</dbReference>
<sequence length="902" mass="98189">MLGVGMRSERAAGESFSSAFHRMDEMCNFLVILFAIAAASAAQNSDQTQYQGAQVLKLELKTDAQKSLIRKLQSDGKIEIWKRLSHGMVVDALVISSALTAVKDQLAKENVEVQVMIADVAKTIKTHNPPAEVKQEAAKRKQSSHRKPAAAIKIAGTYSLPFTKYNRLSVIYGYLDFLAKKYPTFCTVQRIGITGLGNAIKMLKITGSVKPAKLSFVIEGGIHAREWISPAAVTYVIKELVENRAVHAFAPKLDYYIIPVMNPDGYEFSHTKSRLWRKNRRDAMSKCPGVDLNRNFGYMWGGLGASDLLCDETYRGKSAFSEPESQAVRNVVTKIGNSAKAYITFHSYGQNILYPWGYDAILTNDSADLDKMGKKMAAGITSAGGPVYTVGNSAADMYAAAGVSDDFAKGGANIKYSYTIELRDQGRNGFLLPASQIVPTGKDAFAAVKAMSESGVSELANVSVLSSAWTREMSYFLFLLLAIAAASSTAAESSDQTLYQGAQVLKLKLKTDAQKTLIGNLQSEGKIEIWKRFSNGMVVDALVISSALTAVKDQLRKAKVEVQVMIADVAKTIKTHNPTSDVKRKQTPMKKGAKIKIAEIYNLTFTQYNRLSVIYGYLDFLARNYPAFCTVQSIGTTVLGTEIKMLKIAGSVQPANLSLVIDGGIHAREWISPAAVTYVIKELVENRTLYEFATKLDYYIIPVANPDGYEFSHTSSRFWRKNRRDPTSSCPGVDLNRNFDYMWGGLGASSALCSETYKGKSAFSEPESQAIRDVMTTIGTSAKAYIAFHSYGQQIIYPWSYKALLTNDSADLDKMGKKMAAAITSAGGPAYTVGNAAIVVYLASGVSDDFAKGGANIKYSYTIELRDKGASGFLLPASQIVPTGKDAFAAVQAMSLELIAGA</sequence>
<evidence type="ECO:0000256" key="5">
    <source>
        <dbReference type="ARBA" id="ARBA00022645"/>
    </source>
</evidence>
<protein>
    <recommendedName>
        <fullName evidence="15">Peptidase M14 domain-containing protein</fullName>
    </recommendedName>
</protein>
<dbReference type="Proteomes" id="UP000494165">
    <property type="component" value="Unassembled WGS sequence"/>
</dbReference>
<dbReference type="InterPro" id="IPR000834">
    <property type="entry name" value="Peptidase_M14"/>
</dbReference>
<evidence type="ECO:0000256" key="10">
    <source>
        <dbReference type="ARBA" id="ARBA00022833"/>
    </source>
</evidence>
<dbReference type="Pfam" id="PF02244">
    <property type="entry name" value="Propep_M14"/>
    <property type="match status" value="2"/>
</dbReference>
<keyword evidence="7" id="KW-0479">Metal-binding</keyword>
<organism evidence="16 17">
    <name type="scientific">Cloeon dipterum</name>
    <dbReference type="NCBI Taxonomy" id="197152"/>
    <lineage>
        <taxon>Eukaryota</taxon>
        <taxon>Metazoa</taxon>
        <taxon>Ecdysozoa</taxon>
        <taxon>Arthropoda</taxon>
        <taxon>Hexapoda</taxon>
        <taxon>Insecta</taxon>
        <taxon>Pterygota</taxon>
        <taxon>Palaeoptera</taxon>
        <taxon>Ephemeroptera</taxon>
        <taxon>Pisciforma</taxon>
        <taxon>Baetidae</taxon>
        <taxon>Cloeon</taxon>
    </lineage>
</organism>
<keyword evidence="6" id="KW-0645">Protease</keyword>
<evidence type="ECO:0000259" key="15">
    <source>
        <dbReference type="PROSITE" id="PS52035"/>
    </source>
</evidence>
<evidence type="ECO:0000256" key="7">
    <source>
        <dbReference type="ARBA" id="ARBA00022723"/>
    </source>
</evidence>
<keyword evidence="12" id="KW-1015">Disulfide bond</keyword>
<evidence type="ECO:0000256" key="4">
    <source>
        <dbReference type="ARBA" id="ARBA00022525"/>
    </source>
</evidence>
<evidence type="ECO:0000256" key="13">
    <source>
        <dbReference type="ARBA" id="ARBA00057299"/>
    </source>
</evidence>
<dbReference type="PRINTS" id="PR00765">
    <property type="entry name" value="CRBOXYPTASEA"/>
</dbReference>
<keyword evidence="9" id="KW-0378">Hydrolase</keyword>
<dbReference type="GO" id="GO:0004181">
    <property type="term" value="F:metallocarboxypeptidase activity"/>
    <property type="evidence" value="ECO:0007669"/>
    <property type="project" value="InterPro"/>
</dbReference>
<comment type="similarity">
    <text evidence="3 14">Belongs to the peptidase M14 family.</text>
</comment>
<evidence type="ECO:0000313" key="17">
    <source>
        <dbReference type="Proteomes" id="UP000494165"/>
    </source>
</evidence>
<comment type="caution">
    <text evidence="16">The sequence shown here is derived from an EMBL/GenBank/DDBJ whole genome shotgun (WGS) entry which is preliminary data.</text>
</comment>
<dbReference type="SMART" id="SM00631">
    <property type="entry name" value="Zn_pept"/>
    <property type="match status" value="2"/>
</dbReference>
<feature type="active site" description="Proton donor/acceptor" evidence="14">
    <location>
        <position position="421"/>
    </location>
</feature>
<dbReference type="CDD" id="cd03860">
    <property type="entry name" value="M14_CP_A-B_like"/>
    <property type="match status" value="2"/>
</dbReference>
<accession>A0A8S1D9T7</accession>
<evidence type="ECO:0000256" key="1">
    <source>
        <dbReference type="ARBA" id="ARBA00001947"/>
    </source>
</evidence>
<dbReference type="Gene3D" id="3.30.70.340">
    <property type="entry name" value="Metallocarboxypeptidase-like"/>
    <property type="match status" value="2"/>
</dbReference>
<keyword evidence="8" id="KW-0732">Signal</keyword>
<evidence type="ECO:0000256" key="2">
    <source>
        <dbReference type="ARBA" id="ARBA00004613"/>
    </source>
</evidence>
<evidence type="ECO:0000313" key="16">
    <source>
        <dbReference type="EMBL" id="CAB3380482.1"/>
    </source>
</evidence>
<dbReference type="SUPFAM" id="SSF54897">
    <property type="entry name" value="Protease propeptides/inhibitors"/>
    <property type="match status" value="2"/>
</dbReference>
<proteinExistence type="inferred from homology"/>
<keyword evidence="11" id="KW-0482">Metalloprotease</keyword>
<evidence type="ECO:0000256" key="12">
    <source>
        <dbReference type="ARBA" id="ARBA00023157"/>
    </source>
</evidence>
<dbReference type="OrthoDB" id="3626597at2759"/>
<comment type="subcellular location">
    <subcellularLocation>
        <location evidence="2">Secreted</location>
    </subcellularLocation>
</comment>
<dbReference type="GO" id="GO:0006508">
    <property type="term" value="P:proteolysis"/>
    <property type="evidence" value="ECO:0007669"/>
    <property type="project" value="UniProtKB-KW"/>
</dbReference>
<feature type="domain" description="Peptidase M14" evidence="15">
    <location>
        <begin position="607"/>
        <end position="898"/>
    </location>
</feature>
<dbReference type="InterPro" id="IPR003146">
    <property type="entry name" value="M14A_act_pep"/>
</dbReference>
<evidence type="ECO:0000256" key="9">
    <source>
        <dbReference type="ARBA" id="ARBA00022801"/>
    </source>
</evidence>
<keyword evidence="10" id="KW-0862">Zinc</keyword>
<comment type="cofactor">
    <cofactor evidence="1">
        <name>Zn(2+)</name>
        <dbReference type="ChEBI" id="CHEBI:29105"/>
    </cofactor>
</comment>
<feature type="active site" description="Proton donor/acceptor" evidence="14">
    <location>
        <position position="864"/>
    </location>
</feature>
<feature type="domain" description="Peptidase M14" evidence="15">
    <location>
        <begin position="164"/>
        <end position="455"/>
    </location>
</feature>
<reference evidence="16 17" key="1">
    <citation type="submission" date="2020-04" db="EMBL/GenBank/DDBJ databases">
        <authorList>
            <person name="Alioto T."/>
            <person name="Alioto T."/>
            <person name="Gomez Garrido J."/>
        </authorList>
    </citation>
    <scope>NUCLEOTIDE SEQUENCE [LARGE SCALE GENOMIC DNA]</scope>
</reference>
<dbReference type="InterPro" id="IPR036990">
    <property type="entry name" value="M14A-like_propep"/>
</dbReference>